<evidence type="ECO:0000259" key="2">
    <source>
        <dbReference type="PROSITE" id="PS50181"/>
    </source>
</evidence>
<protein>
    <recommendedName>
        <fullName evidence="2">F-box domain-containing protein</fullName>
    </recommendedName>
</protein>
<feature type="region of interest" description="Disordered" evidence="1">
    <location>
        <begin position="1"/>
        <end position="41"/>
    </location>
</feature>
<dbReference type="RefSeq" id="XP_069212037.1">
    <property type="nucleotide sequence ID" value="XM_069351651.1"/>
</dbReference>
<evidence type="ECO:0000313" key="3">
    <source>
        <dbReference type="EMBL" id="KAL1412093.1"/>
    </source>
</evidence>
<evidence type="ECO:0000256" key="1">
    <source>
        <dbReference type="SAM" id="MobiDB-lite"/>
    </source>
</evidence>
<dbReference type="InterPro" id="IPR001810">
    <property type="entry name" value="F-box_dom"/>
</dbReference>
<feature type="compositionally biased region" description="Pro residues" evidence="1">
    <location>
        <begin position="21"/>
        <end position="34"/>
    </location>
</feature>
<dbReference type="SUPFAM" id="SSF81383">
    <property type="entry name" value="F-box domain"/>
    <property type="match status" value="1"/>
</dbReference>
<dbReference type="InterPro" id="IPR036047">
    <property type="entry name" value="F-box-like_dom_sf"/>
</dbReference>
<dbReference type="Proteomes" id="UP001565368">
    <property type="component" value="Unassembled WGS sequence"/>
</dbReference>
<dbReference type="GeneID" id="95984133"/>
<evidence type="ECO:0000313" key="4">
    <source>
        <dbReference type="Proteomes" id="UP001565368"/>
    </source>
</evidence>
<dbReference type="PROSITE" id="PS50181">
    <property type="entry name" value="FBOX"/>
    <property type="match status" value="1"/>
</dbReference>
<dbReference type="EMBL" id="JBBXJM010000002">
    <property type="protein sequence ID" value="KAL1412093.1"/>
    <property type="molecule type" value="Genomic_DNA"/>
</dbReference>
<feature type="compositionally biased region" description="Basic and acidic residues" evidence="1">
    <location>
        <begin position="199"/>
        <end position="212"/>
    </location>
</feature>
<organism evidence="3 4">
    <name type="scientific">Vanrija albida</name>
    <dbReference type="NCBI Taxonomy" id="181172"/>
    <lineage>
        <taxon>Eukaryota</taxon>
        <taxon>Fungi</taxon>
        <taxon>Dikarya</taxon>
        <taxon>Basidiomycota</taxon>
        <taxon>Agaricomycotina</taxon>
        <taxon>Tremellomycetes</taxon>
        <taxon>Trichosporonales</taxon>
        <taxon>Trichosporonaceae</taxon>
        <taxon>Vanrija</taxon>
    </lineage>
</organism>
<keyword evidence="4" id="KW-1185">Reference proteome</keyword>
<gene>
    <name evidence="3" type="ORF">Q8F55_003090</name>
</gene>
<feature type="domain" description="F-box" evidence="2">
    <location>
        <begin position="51"/>
        <end position="98"/>
    </location>
</feature>
<name>A0ABR3QBL7_9TREE</name>
<sequence>MDPNILGVGIFRKRRASMDPVDPPPPSKTPPPRMSPSKVPAPYDTPLADGRCALLELPDEVLVQVFSKLPLAGLTQSFRLCKRIHEVLADSAAVSLQVTLLANKLSINPNATRARPDLLAQRPLTSAEMLATLRDRLERFRTVSPASWSVVRLKEGEGSLYEYLEGVLLRTKDGRGRKSNELAVYDLRAADTSMAQKAGRGEADQTEEKKPAEEEEEECEIVDHDEALADADGWTDVESVAANELDVRREHRFRFPIYEVAVDPGQDLLILVEVQNSGRVVPPVDHPYANTSGRPIFTMYLHLFSLTTFEPHPLAAQPVLEFPFDLYAQSIHLDFQICDDALFVMYRRNRGMRDTLIGYQWTSGRVVVALEAASTQSFTSFVLLSPTSFVIPTVVQRIDATLGRIADITDLSDITFAYSLNVYSFPSFSGVPLEELPATAYTPVPVSVVQLPDFSYDLNRGIPPPMTTIRTDPPPRHQYATHPLHAPPPFRPDPESGIAVVEVHTGTDAHYVMILHKAALQQHVPERLPAKDAPVPVVPWESIAPSVRVFGPDVEEVSWVCYVYQNKYVTIWQDEDDEDVAQLLVYDFDPVNVRKERLDRLREFPNATDDELEGDRDGVELVLTETVITEPERIRHDIRAGGSLPYLLVRKPASDSNVALIDSERILTMTHDSATQTEEEMVEVWQM</sequence>
<reference evidence="3 4" key="1">
    <citation type="submission" date="2023-08" db="EMBL/GenBank/DDBJ databases">
        <title>Annotated Genome Sequence of Vanrija albida AlHP1.</title>
        <authorList>
            <person name="Herzog R."/>
        </authorList>
    </citation>
    <scope>NUCLEOTIDE SEQUENCE [LARGE SCALE GENOMIC DNA]</scope>
    <source>
        <strain evidence="3 4">AlHP1</strain>
    </source>
</reference>
<proteinExistence type="predicted"/>
<comment type="caution">
    <text evidence="3">The sequence shown here is derived from an EMBL/GenBank/DDBJ whole genome shotgun (WGS) entry which is preliminary data.</text>
</comment>
<accession>A0ABR3QBL7</accession>
<feature type="region of interest" description="Disordered" evidence="1">
    <location>
        <begin position="194"/>
        <end position="218"/>
    </location>
</feature>